<accession>A0A067PPA9</accession>
<proteinExistence type="predicted"/>
<name>A0A067PPA9_9AGAM</name>
<protein>
    <submittedName>
        <fullName evidence="1">Uncharacterized protein</fullName>
    </submittedName>
</protein>
<dbReference type="Proteomes" id="UP000027265">
    <property type="component" value="Unassembled WGS sequence"/>
</dbReference>
<dbReference type="EMBL" id="KL197721">
    <property type="protein sequence ID" value="KDQ56614.1"/>
    <property type="molecule type" value="Genomic_DNA"/>
</dbReference>
<dbReference type="AlphaFoldDB" id="A0A067PPA9"/>
<dbReference type="HOGENOM" id="CLU_1525365_0_0_1"/>
<keyword evidence="2" id="KW-1185">Reference proteome</keyword>
<organism evidence="1 2">
    <name type="scientific">Jaapia argillacea MUCL 33604</name>
    <dbReference type="NCBI Taxonomy" id="933084"/>
    <lineage>
        <taxon>Eukaryota</taxon>
        <taxon>Fungi</taxon>
        <taxon>Dikarya</taxon>
        <taxon>Basidiomycota</taxon>
        <taxon>Agaricomycotina</taxon>
        <taxon>Agaricomycetes</taxon>
        <taxon>Agaricomycetidae</taxon>
        <taxon>Jaapiales</taxon>
        <taxon>Jaapiaceae</taxon>
        <taxon>Jaapia</taxon>
    </lineage>
</organism>
<evidence type="ECO:0000313" key="2">
    <source>
        <dbReference type="Proteomes" id="UP000027265"/>
    </source>
</evidence>
<dbReference type="InParanoid" id="A0A067PPA9"/>
<gene>
    <name evidence="1" type="ORF">JAAARDRAFT_296224</name>
</gene>
<sequence length="176" mass="19399">MVMCCRIPSRLEDALLSLVFAIFQIIRAVCSTSVSNDLRGYGSNHVPWRAITTSKLHSKPPDSLARYPRKNHAQFPRPKLHDLNGAYCPKVIGISGSGCRPSITIRSQVLCDLVKKDLTILAAMTRLVTRPVGTTISPWPPDLGRASVSTASSLVARNYFIVVTIVEANDHWAQFL</sequence>
<reference evidence="2" key="1">
    <citation type="journal article" date="2014" name="Proc. Natl. Acad. Sci. U.S.A.">
        <title>Extensive sampling of basidiomycete genomes demonstrates inadequacy of the white-rot/brown-rot paradigm for wood decay fungi.</title>
        <authorList>
            <person name="Riley R."/>
            <person name="Salamov A.A."/>
            <person name="Brown D.W."/>
            <person name="Nagy L.G."/>
            <person name="Floudas D."/>
            <person name="Held B.W."/>
            <person name="Levasseur A."/>
            <person name="Lombard V."/>
            <person name="Morin E."/>
            <person name="Otillar R."/>
            <person name="Lindquist E.A."/>
            <person name="Sun H."/>
            <person name="LaButti K.M."/>
            <person name="Schmutz J."/>
            <person name="Jabbour D."/>
            <person name="Luo H."/>
            <person name="Baker S.E."/>
            <person name="Pisabarro A.G."/>
            <person name="Walton J.D."/>
            <person name="Blanchette R.A."/>
            <person name="Henrissat B."/>
            <person name="Martin F."/>
            <person name="Cullen D."/>
            <person name="Hibbett D.S."/>
            <person name="Grigoriev I.V."/>
        </authorList>
    </citation>
    <scope>NUCLEOTIDE SEQUENCE [LARGE SCALE GENOMIC DNA]</scope>
    <source>
        <strain evidence="2">MUCL 33604</strain>
    </source>
</reference>
<evidence type="ECO:0000313" key="1">
    <source>
        <dbReference type="EMBL" id="KDQ56614.1"/>
    </source>
</evidence>